<dbReference type="InterPro" id="IPR050330">
    <property type="entry name" value="Bact_OuterMem_StrucFunc"/>
</dbReference>
<dbReference type="Proteomes" id="UP000830401">
    <property type="component" value="Chromosome"/>
</dbReference>
<protein>
    <submittedName>
        <fullName evidence="6">OmpA family protein</fullName>
    </submittedName>
</protein>
<dbReference type="PROSITE" id="PS51123">
    <property type="entry name" value="OMPA_2"/>
    <property type="match status" value="1"/>
</dbReference>
<evidence type="ECO:0000259" key="5">
    <source>
        <dbReference type="PROSITE" id="PS51123"/>
    </source>
</evidence>
<dbReference type="SUPFAM" id="SSF103088">
    <property type="entry name" value="OmpA-like"/>
    <property type="match status" value="1"/>
</dbReference>
<dbReference type="CDD" id="cd07185">
    <property type="entry name" value="OmpA_C-like"/>
    <property type="match status" value="1"/>
</dbReference>
<dbReference type="InterPro" id="IPR006665">
    <property type="entry name" value="OmpA-like"/>
</dbReference>
<dbReference type="Pfam" id="PF00691">
    <property type="entry name" value="OmpA"/>
    <property type="match status" value="1"/>
</dbReference>
<dbReference type="EMBL" id="CP095061">
    <property type="protein sequence ID" value="UOQ67588.1"/>
    <property type="molecule type" value="Genomic_DNA"/>
</dbReference>
<evidence type="ECO:0000313" key="7">
    <source>
        <dbReference type="Proteomes" id="UP000830401"/>
    </source>
</evidence>
<keyword evidence="2 4" id="KW-0472">Membrane</keyword>
<keyword evidence="7" id="KW-1185">Reference proteome</keyword>
<keyword evidence="3" id="KW-0998">Cell outer membrane</keyword>
<name>A0ABY4G9L1_9BACT</name>
<evidence type="ECO:0000256" key="2">
    <source>
        <dbReference type="ARBA" id="ARBA00023136"/>
    </source>
</evidence>
<evidence type="ECO:0000313" key="6">
    <source>
        <dbReference type="EMBL" id="UOQ67588.1"/>
    </source>
</evidence>
<comment type="subcellular location">
    <subcellularLocation>
        <location evidence="1">Cell outer membrane</location>
    </subcellularLocation>
</comment>
<feature type="domain" description="OmpA-like" evidence="5">
    <location>
        <begin position="154"/>
        <end position="270"/>
    </location>
</feature>
<proteinExistence type="predicted"/>
<evidence type="ECO:0000256" key="1">
    <source>
        <dbReference type="ARBA" id="ARBA00004442"/>
    </source>
</evidence>
<dbReference type="RefSeq" id="WP_245123355.1">
    <property type="nucleotide sequence ID" value="NZ_CP095061.1"/>
</dbReference>
<organism evidence="6 7">
    <name type="scientific">Hymenobacter volaticus</name>
    <dbReference type="NCBI Taxonomy" id="2932254"/>
    <lineage>
        <taxon>Bacteria</taxon>
        <taxon>Pseudomonadati</taxon>
        <taxon>Bacteroidota</taxon>
        <taxon>Cytophagia</taxon>
        <taxon>Cytophagales</taxon>
        <taxon>Hymenobacteraceae</taxon>
        <taxon>Hymenobacter</taxon>
    </lineage>
</organism>
<gene>
    <name evidence="6" type="ORF">MUN86_06885</name>
</gene>
<reference evidence="6" key="1">
    <citation type="submission" date="2022-04" db="EMBL/GenBank/DDBJ databases">
        <title>Hymenobacter sp. isolated from the air.</title>
        <authorList>
            <person name="Won M."/>
            <person name="Lee C.-M."/>
            <person name="Woen H.-Y."/>
            <person name="Kwon S.-W."/>
        </authorList>
    </citation>
    <scope>NUCLEOTIDE SEQUENCE</scope>
    <source>
        <strain evidence="6">5420S-77</strain>
    </source>
</reference>
<dbReference type="PRINTS" id="PR01021">
    <property type="entry name" value="OMPADOMAIN"/>
</dbReference>
<dbReference type="InterPro" id="IPR006664">
    <property type="entry name" value="OMP_bac"/>
</dbReference>
<dbReference type="Gene3D" id="3.30.1330.60">
    <property type="entry name" value="OmpA-like domain"/>
    <property type="match status" value="1"/>
</dbReference>
<dbReference type="InterPro" id="IPR036737">
    <property type="entry name" value="OmpA-like_sf"/>
</dbReference>
<dbReference type="PANTHER" id="PTHR30329">
    <property type="entry name" value="STATOR ELEMENT OF FLAGELLAR MOTOR COMPLEX"/>
    <property type="match status" value="1"/>
</dbReference>
<accession>A0ABY4G9L1</accession>
<dbReference type="PANTHER" id="PTHR30329:SF21">
    <property type="entry name" value="LIPOPROTEIN YIAD-RELATED"/>
    <property type="match status" value="1"/>
</dbReference>
<sequence>MTTQPALLPVQEQWLPTLTHETTPKPRPVSTVSTTNKWLIAALVVATAELGYIIGSETKKASTYTATVSSTNESYATSTSNVGNKGVWDPNNPAALTANGQFDRSGGGYVYGDAGVPAVLKLKDGLQQIIGANSTENKLYQFLVDPTIEVDKESPTKGWIGFDRIYFESSKAVLTNESMWQLSNVASILKTFPNAKVRVGGYTDNSGNPSFNLKLSRERAESARATLIKFGVDPKSIEAVGYGSLDNIASNETPDGRSLNRRVSIRVIDK</sequence>
<evidence type="ECO:0000256" key="3">
    <source>
        <dbReference type="ARBA" id="ARBA00023237"/>
    </source>
</evidence>
<evidence type="ECO:0000256" key="4">
    <source>
        <dbReference type="PROSITE-ProRule" id="PRU00473"/>
    </source>
</evidence>